<feature type="domain" description="HTH gntR-type" evidence="4">
    <location>
        <begin position="7"/>
        <end position="74"/>
    </location>
</feature>
<proteinExistence type="predicted"/>
<accession>A0A2Y9A5E9</accession>
<keyword evidence="1" id="KW-0805">Transcription regulation</keyword>
<dbReference type="Pfam" id="PF07729">
    <property type="entry name" value="FCD"/>
    <property type="match status" value="1"/>
</dbReference>
<dbReference type="EMBL" id="QGDJ01000001">
    <property type="protein sequence ID" value="PWJ21628.1"/>
    <property type="molecule type" value="Genomic_DNA"/>
</dbReference>
<dbReference type="Gene3D" id="1.10.10.10">
    <property type="entry name" value="Winged helix-like DNA-binding domain superfamily/Winged helix DNA-binding domain"/>
    <property type="match status" value="1"/>
</dbReference>
<evidence type="ECO:0000313" key="8">
    <source>
        <dbReference type="Proteomes" id="UP000251571"/>
    </source>
</evidence>
<evidence type="ECO:0000313" key="5">
    <source>
        <dbReference type="EMBL" id="PWJ21628.1"/>
    </source>
</evidence>
<dbReference type="CDD" id="cd07377">
    <property type="entry name" value="WHTH_GntR"/>
    <property type="match status" value="1"/>
</dbReference>
<dbReference type="RefSeq" id="WP_109562276.1">
    <property type="nucleotide sequence ID" value="NZ_QGDJ01000001.1"/>
</dbReference>
<reference evidence="5 7" key="2">
    <citation type="submission" date="2018-03" db="EMBL/GenBank/DDBJ databases">
        <title>Genomic Encyclopedia of Archaeal and Bacterial Type Strains, Phase II (KMG-II): from individual species to whole genera.</title>
        <authorList>
            <person name="Goeker M."/>
        </authorList>
    </citation>
    <scope>NUCLEOTIDE SEQUENCE [LARGE SCALE GENOMIC DNA]</scope>
    <source>
        <strain evidence="5 7">DSM 25227</strain>
    </source>
</reference>
<dbReference type="SUPFAM" id="SSF48008">
    <property type="entry name" value="GntR ligand-binding domain-like"/>
    <property type="match status" value="1"/>
</dbReference>
<dbReference type="GO" id="GO:0003677">
    <property type="term" value="F:DNA binding"/>
    <property type="evidence" value="ECO:0007669"/>
    <property type="project" value="UniProtKB-KW"/>
</dbReference>
<dbReference type="InterPro" id="IPR008920">
    <property type="entry name" value="TF_FadR/GntR_C"/>
</dbReference>
<gene>
    <name evidence="5" type="ORF">BCF38_10133</name>
    <name evidence="6" type="ORF">SAMN05421539_10133</name>
</gene>
<dbReference type="Gene3D" id="1.20.120.530">
    <property type="entry name" value="GntR ligand-binding domain-like"/>
    <property type="match status" value="1"/>
</dbReference>
<evidence type="ECO:0000256" key="2">
    <source>
        <dbReference type="ARBA" id="ARBA00023125"/>
    </source>
</evidence>
<dbReference type="InterPro" id="IPR000524">
    <property type="entry name" value="Tscrpt_reg_HTH_GntR"/>
</dbReference>
<dbReference type="Proteomes" id="UP000245839">
    <property type="component" value="Unassembled WGS sequence"/>
</dbReference>
<dbReference type="EMBL" id="UETC01000001">
    <property type="protein sequence ID" value="SSA37427.1"/>
    <property type="molecule type" value="Genomic_DNA"/>
</dbReference>
<dbReference type="SMART" id="SM00345">
    <property type="entry name" value="HTH_GNTR"/>
    <property type="match status" value="1"/>
</dbReference>
<dbReference type="SUPFAM" id="SSF46785">
    <property type="entry name" value="Winged helix' DNA-binding domain"/>
    <property type="match status" value="1"/>
</dbReference>
<keyword evidence="7" id="KW-1185">Reference proteome</keyword>
<dbReference type="Proteomes" id="UP000251571">
    <property type="component" value="Unassembled WGS sequence"/>
</dbReference>
<dbReference type="InterPro" id="IPR011711">
    <property type="entry name" value="GntR_C"/>
</dbReference>
<evidence type="ECO:0000256" key="1">
    <source>
        <dbReference type="ARBA" id="ARBA00023015"/>
    </source>
</evidence>
<dbReference type="PANTHER" id="PTHR43537">
    <property type="entry name" value="TRANSCRIPTIONAL REGULATOR, GNTR FAMILY"/>
    <property type="match status" value="1"/>
</dbReference>
<keyword evidence="3" id="KW-0804">Transcription</keyword>
<protein>
    <submittedName>
        <fullName evidence="5">DNA-binding GntR family transcriptional regulator</fullName>
    </submittedName>
    <submittedName>
        <fullName evidence="6">DNA-binding transcriptional regulator, GntR family</fullName>
    </submittedName>
</protein>
<reference evidence="6 8" key="1">
    <citation type="submission" date="2016-10" db="EMBL/GenBank/DDBJ databases">
        <authorList>
            <person name="Cai Z."/>
        </authorList>
    </citation>
    <scope>NUCLEOTIDE SEQUENCE [LARGE SCALE GENOMIC DNA]</scope>
    <source>
        <strain evidence="6 8">DSM 25227</strain>
    </source>
</reference>
<name>A0A2Y9A5E9_9RHOB</name>
<keyword evidence="2 6" id="KW-0238">DNA-binding</keyword>
<dbReference type="InterPro" id="IPR036390">
    <property type="entry name" value="WH_DNA-bd_sf"/>
</dbReference>
<dbReference type="InterPro" id="IPR036388">
    <property type="entry name" value="WH-like_DNA-bd_sf"/>
</dbReference>
<dbReference type="Pfam" id="PF00392">
    <property type="entry name" value="GntR"/>
    <property type="match status" value="1"/>
</dbReference>
<dbReference type="SMART" id="SM00895">
    <property type="entry name" value="FCD"/>
    <property type="match status" value="1"/>
</dbReference>
<dbReference type="GO" id="GO:0003700">
    <property type="term" value="F:DNA-binding transcription factor activity"/>
    <property type="evidence" value="ECO:0007669"/>
    <property type="project" value="InterPro"/>
</dbReference>
<dbReference type="AlphaFoldDB" id="A0A2Y9A5E9"/>
<dbReference type="PROSITE" id="PS50949">
    <property type="entry name" value="HTH_GNTR"/>
    <property type="match status" value="1"/>
</dbReference>
<evidence type="ECO:0000256" key="3">
    <source>
        <dbReference type="ARBA" id="ARBA00023163"/>
    </source>
</evidence>
<dbReference type="PANTHER" id="PTHR43537:SF53">
    <property type="entry name" value="HTH-TYPE TRANSCRIPTIONAL REPRESSOR NANR"/>
    <property type="match status" value="1"/>
</dbReference>
<sequence>MAEHGKSTTTDAVYDLLCRAIIEQSLKPGMRLPEDMVGEQFGVSRTIVRHALVRLETEGLVVSKRNRGAFVAEPTLEEARQIFEVRRCLETEVTRLLVERMPRSGFDALEAHVRREHGTKGKDGPVSIRLAGEFHILMAELSGNAVLAKYVTQVVRRCSLIMAMFANSHSADCAVDEHSQIIAAIRAKDTDRAVRLMEHHLGAVADRANFDGTPDTVESILARYGRELAQ</sequence>
<evidence type="ECO:0000313" key="7">
    <source>
        <dbReference type="Proteomes" id="UP000245839"/>
    </source>
</evidence>
<evidence type="ECO:0000259" key="4">
    <source>
        <dbReference type="PROSITE" id="PS50949"/>
    </source>
</evidence>
<organism evidence="6 8">
    <name type="scientific">Jannaschia seohaensis</name>
    <dbReference type="NCBI Taxonomy" id="475081"/>
    <lineage>
        <taxon>Bacteria</taxon>
        <taxon>Pseudomonadati</taxon>
        <taxon>Pseudomonadota</taxon>
        <taxon>Alphaproteobacteria</taxon>
        <taxon>Rhodobacterales</taxon>
        <taxon>Roseobacteraceae</taxon>
        <taxon>Jannaschia</taxon>
    </lineage>
</organism>
<evidence type="ECO:0000313" key="6">
    <source>
        <dbReference type="EMBL" id="SSA37427.1"/>
    </source>
</evidence>
<dbReference type="OrthoDB" id="7618373at2"/>